<dbReference type="AlphaFoldDB" id="A0A074WFJ7"/>
<proteinExistence type="predicted"/>
<reference evidence="2 3" key="1">
    <citation type="journal article" date="2014" name="BMC Genomics">
        <title>Genome sequencing of four Aureobasidium pullulans varieties: biotechnological potential, stress tolerance, and description of new species.</title>
        <authorList>
            <person name="Gostin Ar C."/>
            <person name="Ohm R.A."/>
            <person name="Kogej T."/>
            <person name="Sonjak S."/>
            <person name="Turk M."/>
            <person name="Zajc J."/>
            <person name="Zalar P."/>
            <person name="Grube M."/>
            <person name="Sun H."/>
            <person name="Han J."/>
            <person name="Sharma A."/>
            <person name="Chiniquy J."/>
            <person name="Ngan C.Y."/>
            <person name="Lipzen A."/>
            <person name="Barry K."/>
            <person name="Grigoriev I.V."/>
            <person name="Gunde-Cimerman N."/>
        </authorList>
    </citation>
    <scope>NUCLEOTIDE SEQUENCE [LARGE SCALE GENOMIC DNA]</scope>
    <source>
        <strain evidence="2 3">CBS 147.97</strain>
    </source>
</reference>
<dbReference type="EMBL" id="KL584727">
    <property type="protein sequence ID" value="KEQ68607.1"/>
    <property type="molecule type" value="Genomic_DNA"/>
</dbReference>
<protein>
    <submittedName>
        <fullName evidence="2">Uncharacterized protein</fullName>
    </submittedName>
</protein>
<dbReference type="GeneID" id="25414319"/>
<dbReference type="RefSeq" id="XP_013422831.1">
    <property type="nucleotide sequence ID" value="XM_013567377.1"/>
</dbReference>
<feature type="region of interest" description="Disordered" evidence="1">
    <location>
        <begin position="99"/>
        <end position="162"/>
    </location>
</feature>
<evidence type="ECO:0000313" key="2">
    <source>
        <dbReference type="EMBL" id="KEQ68607.1"/>
    </source>
</evidence>
<dbReference type="OrthoDB" id="5338195at2759"/>
<sequence length="248" mass="27504">MNTSNSQQPSHDAERPFAGLEIDDYEEVMNTKARLDKARQEVDKRYEALSKCHLDNMTYAKAQLDHARQKEKDCFEDLEWEHNQLVKVVSLFVRPEAGASTRGTEELGDDTDTSSLGLLPGPRRKIRPPTRARTTRPVSQVGRRTQAAGKHAAARGSSRSLGYPSFLPGPTLGLRARNDARLKALIETVATGKASQDQKNVFQTIVDGINVKNFRNGFIRNEALHSGHGSDPAFLAVICLQFCQTDSD</sequence>
<dbReference type="Proteomes" id="UP000027730">
    <property type="component" value="Unassembled WGS sequence"/>
</dbReference>
<evidence type="ECO:0000313" key="3">
    <source>
        <dbReference type="Proteomes" id="UP000027730"/>
    </source>
</evidence>
<organism evidence="2 3">
    <name type="scientific">Aureobasidium namibiae CBS 147.97</name>
    <dbReference type="NCBI Taxonomy" id="1043004"/>
    <lineage>
        <taxon>Eukaryota</taxon>
        <taxon>Fungi</taxon>
        <taxon>Dikarya</taxon>
        <taxon>Ascomycota</taxon>
        <taxon>Pezizomycotina</taxon>
        <taxon>Dothideomycetes</taxon>
        <taxon>Dothideomycetidae</taxon>
        <taxon>Dothideales</taxon>
        <taxon>Saccotheciaceae</taxon>
        <taxon>Aureobasidium</taxon>
    </lineage>
</organism>
<gene>
    <name evidence="2" type="ORF">M436DRAFT_67926</name>
</gene>
<evidence type="ECO:0000256" key="1">
    <source>
        <dbReference type="SAM" id="MobiDB-lite"/>
    </source>
</evidence>
<dbReference type="HOGENOM" id="CLU_1119968_0_0_1"/>
<keyword evidence="3" id="KW-1185">Reference proteome</keyword>
<feature type="compositionally biased region" description="Basic residues" evidence="1">
    <location>
        <begin position="122"/>
        <end position="134"/>
    </location>
</feature>
<accession>A0A074WFJ7</accession>
<name>A0A074WFJ7_9PEZI</name>